<evidence type="ECO:0000313" key="2">
    <source>
        <dbReference type="Proteomes" id="UP001152484"/>
    </source>
</evidence>
<dbReference type="Proteomes" id="UP001152484">
    <property type="component" value="Unassembled WGS sequence"/>
</dbReference>
<name>A0A9P1EAH1_CUSEU</name>
<dbReference type="AlphaFoldDB" id="A0A9P1EAH1"/>
<reference evidence="1" key="1">
    <citation type="submission" date="2022-07" db="EMBL/GenBank/DDBJ databases">
        <authorList>
            <person name="Macas J."/>
            <person name="Novak P."/>
            <person name="Neumann P."/>
        </authorList>
    </citation>
    <scope>NUCLEOTIDE SEQUENCE</scope>
</reference>
<proteinExistence type="predicted"/>
<keyword evidence="2" id="KW-1185">Reference proteome</keyword>
<gene>
    <name evidence="1" type="ORF">CEURO_LOCUS11974</name>
</gene>
<comment type="caution">
    <text evidence="1">The sequence shown here is derived from an EMBL/GenBank/DDBJ whole genome shotgun (WGS) entry which is preliminary data.</text>
</comment>
<sequence>MRVTRTATAGERVVARGVGAARRGTVMMGTVEHSRNRSKSLRGAKKEVVLLSLRQKIAYRRNRISGHPIVSKTNELGAQSAEEPVKLVRLFHRAANFRPFIAEIFELTVVFFDRERATAEGLQFIPELISPGSRGGREQCFESELDITRS</sequence>
<accession>A0A9P1EAH1</accession>
<protein>
    <submittedName>
        <fullName evidence="1">Uncharacterized protein</fullName>
    </submittedName>
</protein>
<evidence type="ECO:0000313" key="1">
    <source>
        <dbReference type="EMBL" id="CAH9092488.1"/>
    </source>
</evidence>
<organism evidence="1 2">
    <name type="scientific">Cuscuta europaea</name>
    <name type="common">European dodder</name>
    <dbReference type="NCBI Taxonomy" id="41803"/>
    <lineage>
        <taxon>Eukaryota</taxon>
        <taxon>Viridiplantae</taxon>
        <taxon>Streptophyta</taxon>
        <taxon>Embryophyta</taxon>
        <taxon>Tracheophyta</taxon>
        <taxon>Spermatophyta</taxon>
        <taxon>Magnoliopsida</taxon>
        <taxon>eudicotyledons</taxon>
        <taxon>Gunneridae</taxon>
        <taxon>Pentapetalae</taxon>
        <taxon>asterids</taxon>
        <taxon>lamiids</taxon>
        <taxon>Solanales</taxon>
        <taxon>Convolvulaceae</taxon>
        <taxon>Cuscuteae</taxon>
        <taxon>Cuscuta</taxon>
        <taxon>Cuscuta subgen. Cuscuta</taxon>
    </lineage>
</organism>
<dbReference type="EMBL" id="CAMAPE010000029">
    <property type="protein sequence ID" value="CAH9092488.1"/>
    <property type="molecule type" value="Genomic_DNA"/>
</dbReference>